<feature type="domain" description="Thioredoxin" evidence="2">
    <location>
        <begin position="38"/>
        <end position="173"/>
    </location>
</feature>
<protein>
    <submittedName>
        <fullName evidence="3">Thioredoxin</fullName>
    </submittedName>
</protein>
<dbReference type="Gene3D" id="3.40.30.10">
    <property type="entry name" value="Glutaredoxin"/>
    <property type="match status" value="1"/>
</dbReference>
<accession>A0A3B0THQ2</accession>
<dbReference type="InterPro" id="IPR036249">
    <property type="entry name" value="Thioredoxin-like_sf"/>
</dbReference>
<dbReference type="PANTHER" id="PTHR45663:SF11">
    <property type="entry name" value="GEO12009P1"/>
    <property type="match status" value="1"/>
</dbReference>
<organism evidence="3">
    <name type="scientific">hydrothermal vent metagenome</name>
    <dbReference type="NCBI Taxonomy" id="652676"/>
    <lineage>
        <taxon>unclassified sequences</taxon>
        <taxon>metagenomes</taxon>
        <taxon>ecological metagenomes</taxon>
    </lineage>
</organism>
<dbReference type="CDD" id="cd02947">
    <property type="entry name" value="TRX_family"/>
    <property type="match status" value="1"/>
</dbReference>
<dbReference type="EMBL" id="UOEP01000061">
    <property type="protein sequence ID" value="VAW16370.1"/>
    <property type="molecule type" value="Genomic_DNA"/>
</dbReference>
<feature type="region of interest" description="Disordered" evidence="1">
    <location>
        <begin position="26"/>
        <end position="47"/>
    </location>
</feature>
<dbReference type="PROSITE" id="PS51352">
    <property type="entry name" value="THIOREDOXIN_2"/>
    <property type="match status" value="1"/>
</dbReference>
<proteinExistence type="predicted"/>
<evidence type="ECO:0000259" key="2">
    <source>
        <dbReference type="PROSITE" id="PS51352"/>
    </source>
</evidence>
<gene>
    <name evidence="3" type="ORF">MNBD_BACTEROID01-2223</name>
</gene>
<evidence type="ECO:0000313" key="3">
    <source>
        <dbReference type="EMBL" id="VAW16370.1"/>
    </source>
</evidence>
<dbReference type="PROSITE" id="PS51257">
    <property type="entry name" value="PROKAR_LIPOPROTEIN"/>
    <property type="match status" value="1"/>
</dbReference>
<dbReference type="GO" id="GO:0015035">
    <property type="term" value="F:protein-disulfide reductase activity"/>
    <property type="evidence" value="ECO:0007669"/>
    <property type="project" value="TreeGrafter"/>
</dbReference>
<dbReference type="GO" id="GO:0045454">
    <property type="term" value="P:cell redox homeostasis"/>
    <property type="evidence" value="ECO:0007669"/>
    <property type="project" value="TreeGrafter"/>
</dbReference>
<evidence type="ECO:0000256" key="1">
    <source>
        <dbReference type="SAM" id="MobiDB-lite"/>
    </source>
</evidence>
<dbReference type="Pfam" id="PF00085">
    <property type="entry name" value="Thioredoxin"/>
    <property type="match status" value="1"/>
</dbReference>
<reference evidence="3" key="1">
    <citation type="submission" date="2018-06" db="EMBL/GenBank/DDBJ databases">
        <authorList>
            <person name="Zhirakovskaya E."/>
        </authorList>
    </citation>
    <scope>NUCLEOTIDE SEQUENCE</scope>
</reference>
<dbReference type="GO" id="GO:0005829">
    <property type="term" value="C:cytosol"/>
    <property type="evidence" value="ECO:0007669"/>
    <property type="project" value="TreeGrafter"/>
</dbReference>
<dbReference type="SUPFAM" id="SSF52833">
    <property type="entry name" value="Thioredoxin-like"/>
    <property type="match status" value="1"/>
</dbReference>
<dbReference type="AlphaFoldDB" id="A0A3B0THQ2"/>
<dbReference type="PANTHER" id="PTHR45663">
    <property type="entry name" value="GEO12009P1"/>
    <property type="match status" value="1"/>
</dbReference>
<name>A0A3B0THQ2_9ZZZZ</name>
<dbReference type="InterPro" id="IPR013766">
    <property type="entry name" value="Thioredoxin_domain"/>
</dbReference>
<sequence>MKNLIYILAVTVLFLQSCGSATSQANDKNNEGNGIVENNTANVVPGQDKSTAKGGATLLTKDAFLKKVWNYETSPKEWKYLGDKPAIIDFYADWCAPCRKASPILEQVSKEYAGKIHVYKIDTQKEKELSAVFGVKSIPAFLYIPKNGKPTIMSGIGRTDEATKKMFIDNIDKYLLNNN</sequence>